<dbReference type="Pfam" id="PF10087">
    <property type="entry name" value="DUF2325"/>
    <property type="match status" value="1"/>
</dbReference>
<evidence type="ECO:0000313" key="2">
    <source>
        <dbReference type="EMBL" id="MBU9738731.1"/>
    </source>
</evidence>
<dbReference type="InterPro" id="IPR016772">
    <property type="entry name" value="UCP020408"/>
</dbReference>
<gene>
    <name evidence="2" type="ORF">KTH89_19500</name>
</gene>
<organism evidence="2 3">
    <name type="scientific">Diplocloster agilis</name>
    <dbReference type="NCBI Taxonomy" id="2850323"/>
    <lineage>
        <taxon>Bacteria</taxon>
        <taxon>Bacillati</taxon>
        <taxon>Bacillota</taxon>
        <taxon>Clostridia</taxon>
        <taxon>Lachnospirales</taxon>
        <taxon>Lachnospiraceae</taxon>
        <taxon>Diplocloster</taxon>
    </lineage>
</organism>
<protein>
    <submittedName>
        <fullName evidence="2">DUF2325 domain-containing protein</fullName>
    </submittedName>
</protein>
<keyword evidence="3" id="KW-1185">Reference proteome</keyword>
<proteinExistence type="inferred from homology"/>
<reference evidence="2" key="1">
    <citation type="submission" date="2021-06" db="EMBL/GenBank/DDBJ databases">
        <title>Description of novel taxa of the family Lachnospiraceae.</title>
        <authorList>
            <person name="Chaplin A.V."/>
            <person name="Sokolova S.R."/>
            <person name="Pikina A.P."/>
            <person name="Korzhanova M."/>
            <person name="Belova V."/>
            <person name="Korostin D."/>
            <person name="Efimov B.A."/>
        </authorList>
    </citation>
    <scope>NUCLEOTIDE SEQUENCE</scope>
    <source>
        <strain evidence="2">ASD5720</strain>
    </source>
</reference>
<comment type="caution">
    <text evidence="2">The sequence shown here is derived from an EMBL/GenBank/DDBJ whole genome shotgun (WGS) entry which is preliminary data.</text>
</comment>
<dbReference type="EMBL" id="JAHQCW010000040">
    <property type="protein sequence ID" value="MBU9738731.1"/>
    <property type="molecule type" value="Genomic_DNA"/>
</dbReference>
<sequence length="101" mass="11329">MSVVIVGENECMVREYKDLCREYRCKAKIYPKMGGCMKNIGSPDLLILFTSTVSHKMVRSALCDMKGKCTKIARSHSSSMAALRGILDEYCAEVNNLCLRN</sequence>
<dbReference type="AlphaFoldDB" id="A0A949K2E6"/>
<dbReference type="RefSeq" id="WP_238722805.1">
    <property type="nucleotide sequence ID" value="NZ_JAHQCW010000040.1"/>
</dbReference>
<name>A0A949K2E6_9FIRM</name>
<comment type="similarity">
    <text evidence="1">Belongs to the UPF0751 family.</text>
</comment>
<accession>A0A949K2E6</accession>
<evidence type="ECO:0000256" key="1">
    <source>
        <dbReference type="ARBA" id="ARBA00007189"/>
    </source>
</evidence>
<dbReference type="Proteomes" id="UP000712157">
    <property type="component" value="Unassembled WGS sequence"/>
</dbReference>
<evidence type="ECO:0000313" key="3">
    <source>
        <dbReference type="Proteomes" id="UP000712157"/>
    </source>
</evidence>